<evidence type="ECO:0000313" key="5">
    <source>
        <dbReference type="Proteomes" id="UP000265000"/>
    </source>
</evidence>
<protein>
    <recommendedName>
        <fullName evidence="3">Chemokine interleukin-8-like domain-containing protein</fullName>
    </recommendedName>
</protein>
<feature type="chain" id="PRO_5018776149" description="Chemokine interleukin-8-like domain-containing protein" evidence="2">
    <location>
        <begin position="25"/>
        <end position="111"/>
    </location>
</feature>
<feature type="domain" description="Chemokine interleukin-8-like" evidence="3">
    <location>
        <begin position="42"/>
        <end position="100"/>
    </location>
</feature>
<keyword evidence="1" id="KW-0202">Cytokine</keyword>
<evidence type="ECO:0000256" key="1">
    <source>
        <dbReference type="ARBA" id="ARBA00022514"/>
    </source>
</evidence>
<name>A0A3Q2PSP5_FUNHE</name>
<sequence length="111" mass="12526">MSSSGNWRVAIICATVLLFLHVQGHQKNGMSDELYTDGPDPDCCKTTSPARIKEHVKSCYEQRPNTFRNCKIHSYIFITVSNQTYCVDPDASWLPSRLEKLAARGITCEVM</sequence>
<evidence type="ECO:0000259" key="3">
    <source>
        <dbReference type="Pfam" id="PF00048"/>
    </source>
</evidence>
<dbReference type="AlphaFoldDB" id="A0A3Q2PSP5"/>
<dbReference type="Ensembl" id="ENSFHET00000024254.1">
    <property type="protein sequence ID" value="ENSFHEP00000015992.1"/>
    <property type="gene ID" value="ENSFHEG00000017640.1"/>
</dbReference>
<dbReference type="SUPFAM" id="SSF54117">
    <property type="entry name" value="Interleukin 8-like chemokines"/>
    <property type="match status" value="1"/>
</dbReference>
<dbReference type="Pfam" id="PF00048">
    <property type="entry name" value="IL8"/>
    <property type="match status" value="1"/>
</dbReference>
<reference evidence="4" key="2">
    <citation type="submission" date="2025-09" db="UniProtKB">
        <authorList>
            <consortium name="Ensembl"/>
        </authorList>
    </citation>
    <scope>IDENTIFICATION</scope>
</reference>
<feature type="signal peptide" evidence="2">
    <location>
        <begin position="1"/>
        <end position="24"/>
    </location>
</feature>
<dbReference type="GO" id="GO:0005615">
    <property type="term" value="C:extracellular space"/>
    <property type="evidence" value="ECO:0007669"/>
    <property type="project" value="UniProtKB-KW"/>
</dbReference>
<dbReference type="InterPro" id="IPR036048">
    <property type="entry name" value="Interleukin_8-like_sf"/>
</dbReference>
<evidence type="ECO:0000313" key="4">
    <source>
        <dbReference type="Ensembl" id="ENSFHEP00000015992.1"/>
    </source>
</evidence>
<reference evidence="4" key="1">
    <citation type="submission" date="2025-08" db="UniProtKB">
        <authorList>
            <consortium name="Ensembl"/>
        </authorList>
    </citation>
    <scope>IDENTIFICATION</scope>
</reference>
<dbReference type="Proteomes" id="UP000265000">
    <property type="component" value="Unplaced"/>
</dbReference>
<keyword evidence="5" id="KW-1185">Reference proteome</keyword>
<evidence type="ECO:0000256" key="2">
    <source>
        <dbReference type="SAM" id="SignalP"/>
    </source>
</evidence>
<proteinExistence type="predicted"/>
<keyword evidence="2" id="KW-0732">Signal</keyword>
<dbReference type="GO" id="GO:0008009">
    <property type="term" value="F:chemokine activity"/>
    <property type="evidence" value="ECO:0007669"/>
    <property type="project" value="InterPro"/>
</dbReference>
<organism evidence="4 5">
    <name type="scientific">Fundulus heteroclitus</name>
    <name type="common">Killifish</name>
    <name type="synonym">Mummichog</name>
    <dbReference type="NCBI Taxonomy" id="8078"/>
    <lineage>
        <taxon>Eukaryota</taxon>
        <taxon>Metazoa</taxon>
        <taxon>Chordata</taxon>
        <taxon>Craniata</taxon>
        <taxon>Vertebrata</taxon>
        <taxon>Euteleostomi</taxon>
        <taxon>Actinopterygii</taxon>
        <taxon>Neopterygii</taxon>
        <taxon>Teleostei</taxon>
        <taxon>Neoteleostei</taxon>
        <taxon>Acanthomorphata</taxon>
        <taxon>Ovalentaria</taxon>
        <taxon>Atherinomorphae</taxon>
        <taxon>Cyprinodontiformes</taxon>
        <taxon>Fundulidae</taxon>
        <taxon>Fundulus</taxon>
    </lineage>
</organism>
<dbReference type="GO" id="GO:0006955">
    <property type="term" value="P:immune response"/>
    <property type="evidence" value="ECO:0007669"/>
    <property type="project" value="InterPro"/>
</dbReference>
<dbReference type="InterPro" id="IPR001811">
    <property type="entry name" value="Chemokine_IL8-like_dom"/>
</dbReference>
<dbReference type="Gene3D" id="2.40.50.40">
    <property type="match status" value="1"/>
</dbReference>
<dbReference type="GeneTree" id="ENSGT00940000177288"/>
<accession>A0A3Q2PSP5</accession>